<dbReference type="Pfam" id="PF22673">
    <property type="entry name" value="MCP-like_PDC_1"/>
    <property type="match status" value="1"/>
</dbReference>
<gene>
    <name evidence="1" type="ORF">B4915_06810</name>
</gene>
<organism evidence="1 2">
    <name type="scientific">Leucobacter massiliensis</name>
    <dbReference type="NCBI Taxonomy" id="1686285"/>
    <lineage>
        <taxon>Bacteria</taxon>
        <taxon>Bacillati</taxon>
        <taxon>Actinomycetota</taxon>
        <taxon>Actinomycetes</taxon>
        <taxon>Micrococcales</taxon>
        <taxon>Microbacteriaceae</taxon>
        <taxon>Leucobacter</taxon>
    </lineage>
</organism>
<dbReference type="Proteomes" id="UP000238650">
    <property type="component" value="Unassembled WGS sequence"/>
</dbReference>
<proteinExistence type="predicted"/>
<evidence type="ECO:0008006" key="3">
    <source>
        <dbReference type="Google" id="ProtNLM"/>
    </source>
</evidence>
<dbReference type="CDD" id="cd12913">
    <property type="entry name" value="PDC1_MCP_like"/>
    <property type="match status" value="1"/>
</dbReference>
<reference evidence="1 2" key="1">
    <citation type="journal article" date="2017" name="New Microbes New Infect">
        <title>Genome sequence of 'Leucobacter massiliensis' sp. nov. isolated from human pharynx after travel to the 2014 Hajj.</title>
        <authorList>
            <person name="Leangapichart T."/>
            <person name="Gautret P."/>
            <person name="Nguyen T.T."/>
            <person name="Armstrong N."/>
            <person name="Rolain J.M."/>
        </authorList>
    </citation>
    <scope>NUCLEOTIDE SEQUENCE [LARGE SCALE GENOMIC DNA]</scope>
    <source>
        <strain evidence="1 2">122RC15</strain>
    </source>
</reference>
<evidence type="ECO:0000313" key="1">
    <source>
        <dbReference type="EMBL" id="PRI11528.1"/>
    </source>
</evidence>
<name>A0A2S9QPL5_9MICO</name>
<dbReference type="RefSeq" id="WP_105805067.1">
    <property type="nucleotide sequence ID" value="NZ_MWZD01000016.1"/>
</dbReference>
<dbReference type="EMBL" id="MWZD01000016">
    <property type="protein sequence ID" value="PRI11528.1"/>
    <property type="molecule type" value="Genomic_DNA"/>
</dbReference>
<dbReference type="Gene3D" id="3.30.450.20">
    <property type="entry name" value="PAS domain"/>
    <property type="match status" value="1"/>
</dbReference>
<accession>A0A2S9QPL5</accession>
<evidence type="ECO:0000313" key="2">
    <source>
        <dbReference type="Proteomes" id="UP000238650"/>
    </source>
</evidence>
<protein>
    <recommendedName>
        <fullName evidence="3">Cache domain-containing protein</fullName>
    </recommendedName>
</protein>
<sequence length="239" mass="25921">MTAASAERVAAQVEQWLDERFAELAALTERFIGVLDLDEAGRPDPNEAARRRLRTLAVRYLAEHPVVDGCGIIFSRAALGLERGHLEWWVREDETRFASFTFGVVPGGDRFYDYEHHEWFTRAYDEGLPALVGPYYDFLGVEAYIVTLTLPAAVRGTRIGVVAADIQVADLEGAFLPVLQGAGAEMALVGSRGNVLVGNSSRLLPGTLVSEAPAGFERRLLGAEGAGIELIYRTGDAAG</sequence>
<comment type="caution">
    <text evidence="1">The sequence shown here is derived from an EMBL/GenBank/DDBJ whole genome shotgun (WGS) entry which is preliminary data.</text>
</comment>
<keyword evidence="2" id="KW-1185">Reference proteome</keyword>
<dbReference type="OrthoDB" id="8687362at2"/>
<dbReference type="AlphaFoldDB" id="A0A2S9QPL5"/>